<name>A0A4Y1R032_PRUDU</name>
<gene>
    <name evidence="1" type="ORF">Prudu_006577</name>
</gene>
<protein>
    <submittedName>
        <fullName evidence="1">Uncharacterized protein</fullName>
    </submittedName>
</protein>
<evidence type="ECO:0000313" key="1">
    <source>
        <dbReference type="EMBL" id="BBG97443.1"/>
    </source>
</evidence>
<accession>A0A4Y1R032</accession>
<feature type="non-terminal residue" evidence="1">
    <location>
        <position position="1"/>
    </location>
</feature>
<dbReference type="AlphaFoldDB" id="A0A4Y1R032"/>
<reference evidence="1" key="1">
    <citation type="journal article" date="2019" name="Science">
        <title>Mutation of a bHLH transcription factor allowed almond domestication.</title>
        <authorList>
            <person name="Sanchez-Perez R."/>
            <person name="Pavan S."/>
            <person name="Mazzeo R."/>
            <person name="Moldovan C."/>
            <person name="Aiese Cigliano R."/>
            <person name="Del Cueto J."/>
            <person name="Ricciardi F."/>
            <person name="Lotti C."/>
            <person name="Ricciardi L."/>
            <person name="Dicenta F."/>
            <person name="Lopez-Marques R.L."/>
            <person name="Lindberg Moller B."/>
        </authorList>
    </citation>
    <scope>NUCLEOTIDE SEQUENCE</scope>
</reference>
<organism evidence="1">
    <name type="scientific">Prunus dulcis</name>
    <name type="common">Almond</name>
    <name type="synonym">Amygdalus dulcis</name>
    <dbReference type="NCBI Taxonomy" id="3755"/>
    <lineage>
        <taxon>Eukaryota</taxon>
        <taxon>Viridiplantae</taxon>
        <taxon>Streptophyta</taxon>
        <taxon>Embryophyta</taxon>
        <taxon>Tracheophyta</taxon>
        <taxon>Spermatophyta</taxon>
        <taxon>Magnoliopsida</taxon>
        <taxon>eudicotyledons</taxon>
        <taxon>Gunneridae</taxon>
        <taxon>Pentapetalae</taxon>
        <taxon>rosids</taxon>
        <taxon>fabids</taxon>
        <taxon>Rosales</taxon>
        <taxon>Rosaceae</taxon>
        <taxon>Amygdaloideae</taxon>
        <taxon>Amygdaleae</taxon>
        <taxon>Prunus</taxon>
    </lineage>
</organism>
<dbReference type="EMBL" id="AP019298">
    <property type="protein sequence ID" value="BBG97443.1"/>
    <property type="molecule type" value="Genomic_DNA"/>
</dbReference>
<sequence length="202" mass="22841">ADEILCKLSQIQKTLSQLLDWSKSITQEIRLLPPGPAITTTPLPPSAVFEDCNSNHEADDFDPSLPEDWERTSMTVNQEEARSVCLFVSSCEDRECTNIAYEAKFKHRAEVAHENPVVRQVAKFREGSCLDAHGFSTTPNYTALDKMVDLLLTRGVVSARIMNPLDYYELTKTKEINAMKLEIEATMQLEEANDLRIGYQEL</sequence>
<proteinExistence type="predicted"/>